<comment type="caution">
    <text evidence="2">The sequence shown here is derived from an EMBL/GenBank/DDBJ whole genome shotgun (WGS) entry which is preliminary data.</text>
</comment>
<organism evidence="2 3">
    <name type="scientific">Escherichia coli</name>
    <dbReference type="NCBI Taxonomy" id="562"/>
    <lineage>
        <taxon>Bacteria</taxon>
        <taxon>Pseudomonadati</taxon>
        <taxon>Pseudomonadota</taxon>
        <taxon>Gammaproteobacteria</taxon>
        <taxon>Enterobacterales</taxon>
        <taxon>Enterobacteriaceae</taxon>
        <taxon>Escherichia</taxon>
    </lineage>
</organism>
<dbReference type="Proteomes" id="UP000236598">
    <property type="component" value="Unassembled WGS sequence"/>
</dbReference>
<feature type="region of interest" description="Disordered" evidence="1">
    <location>
        <begin position="58"/>
        <end position="84"/>
    </location>
</feature>
<dbReference type="Gene3D" id="1.10.238.160">
    <property type="match status" value="1"/>
</dbReference>
<reference evidence="2 3" key="1">
    <citation type="submission" date="2018-01" db="EMBL/GenBank/DDBJ databases">
        <title>Draft Genomic Sequencing Of Potential Extraintestinal Pathogenic Escherichia coli B8S18 Isolated From Retail Chicken Skin.</title>
        <authorList>
            <person name="Xu A."/>
            <person name="Tilman S."/>
            <person name="Wisser-Parker K."/>
            <person name="Sheen S."/>
            <person name="Sommers C."/>
        </authorList>
    </citation>
    <scope>NUCLEOTIDE SEQUENCE [LARGE SCALE GENOMIC DNA]</scope>
    <source>
        <strain evidence="2 3">B8S18Com</strain>
    </source>
</reference>
<proteinExistence type="predicted"/>
<name>A0A2K3TWF6_ECOLX</name>
<dbReference type="AlphaFoldDB" id="A0A2K3TWF6"/>
<dbReference type="InterPro" id="IPR052931">
    <property type="entry name" value="Prophage_regulatory_activator"/>
</dbReference>
<dbReference type="PANTHER" id="PTHR36154:SF1">
    <property type="entry name" value="DNA-BINDING TRANSCRIPTIONAL ACTIVATOR ALPA"/>
    <property type="match status" value="1"/>
</dbReference>
<evidence type="ECO:0000313" key="3">
    <source>
        <dbReference type="Proteomes" id="UP000236598"/>
    </source>
</evidence>
<dbReference type="InterPro" id="IPR010260">
    <property type="entry name" value="AlpA"/>
</dbReference>
<protein>
    <submittedName>
        <fullName evidence="2">AlpA family transcriptional regulator</fullName>
    </submittedName>
</protein>
<dbReference type="EMBL" id="PPHQ01000004">
    <property type="protein sequence ID" value="PNY68603.1"/>
    <property type="molecule type" value="Genomic_DNA"/>
</dbReference>
<dbReference type="Pfam" id="PF05930">
    <property type="entry name" value="Phage_AlpA"/>
    <property type="match status" value="1"/>
</dbReference>
<feature type="compositionally biased region" description="Basic residues" evidence="1">
    <location>
        <begin position="74"/>
        <end position="84"/>
    </location>
</feature>
<dbReference type="SUPFAM" id="SSF46955">
    <property type="entry name" value="Putative DNA-binding domain"/>
    <property type="match status" value="1"/>
</dbReference>
<dbReference type="InterPro" id="IPR009061">
    <property type="entry name" value="DNA-bd_dom_put_sf"/>
</dbReference>
<evidence type="ECO:0000256" key="1">
    <source>
        <dbReference type="SAM" id="MobiDB-lite"/>
    </source>
</evidence>
<evidence type="ECO:0000313" key="2">
    <source>
        <dbReference type="EMBL" id="PNY68603.1"/>
    </source>
</evidence>
<accession>A0A2K3TWF6</accession>
<sequence length="84" mass="9729">MKIAIRKNVLLQMVPLSESTIYALEQKGLFPKRFALTKRAVAWDKEEVERWLKARQENNHHHIDNAVQKNLAKVPKRSGTKIPA</sequence>
<dbReference type="RefSeq" id="WP_103253368.1">
    <property type="nucleotide sequence ID" value="NZ_CAXUAK010000001.1"/>
</dbReference>
<gene>
    <name evidence="2" type="ORF">C2M16_06065</name>
</gene>
<dbReference type="PANTHER" id="PTHR36154">
    <property type="entry name" value="DNA-BINDING TRANSCRIPTIONAL ACTIVATOR ALPA"/>
    <property type="match status" value="1"/>
</dbReference>